<reference evidence="6 7" key="1">
    <citation type="journal article" date="2024" name="Science">
        <title>Giant polyketide synthase enzymes in the biosynthesis of giant marine polyether toxins.</title>
        <authorList>
            <person name="Fallon T.R."/>
            <person name="Shende V.V."/>
            <person name="Wierzbicki I.H."/>
            <person name="Pendleton A.L."/>
            <person name="Watervoot N.F."/>
            <person name="Auber R.P."/>
            <person name="Gonzalez D.J."/>
            <person name="Wisecaver J.H."/>
            <person name="Moore B.S."/>
        </authorList>
    </citation>
    <scope>NUCLEOTIDE SEQUENCE [LARGE SCALE GENOMIC DNA]</scope>
    <source>
        <strain evidence="6 7">12B1</strain>
    </source>
</reference>
<dbReference type="Proteomes" id="UP001515480">
    <property type="component" value="Unassembled WGS sequence"/>
</dbReference>
<accession>A0AB34J747</accession>
<evidence type="ECO:0000256" key="4">
    <source>
        <dbReference type="PROSITE-ProRule" id="PRU00782"/>
    </source>
</evidence>
<evidence type="ECO:0000259" key="5">
    <source>
        <dbReference type="PROSITE" id="PS51456"/>
    </source>
</evidence>
<protein>
    <recommendedName>
        <fullName evidence="5">Myosin motor domain-containing protein</fullName>
    </recommendedName>
</protein>
<organism evidence="6 7">
    <name type="scientific">Prymnesium parvum</name>
    <name type="common">Toxic golden alga</name>
    <dbReference type="NCBI Taxonomy" id="97485"/>
    <lineage>
        <taxon>Eukaryota</taxon>
        <taxon>Haptista</taxon>
        <taxon>Haptophyta</taxon>
        <taxon>Prymnesiophyceae</taxon>
        <taxon>Prymnesiales</taxon>
        <taxon>Prymnesiaceae</taxon>
        <taxon>Prymnesium</taxon>
    </lineage>
</organism>
<dbReference type="GO" id="GO:0005737">
    <property type="term" value="C:cytoplasm"/>
    <property type="evidence" value="ECO:0007669"/>
    <property type="project" value="TreeGrafter"/>
</dbReference>
<proteinExistence type="inferred from homology"/>
<keyword evidence="7" id="KW-1185">Reference proteome</keyword>
<dbReference type="InterPro" id="IPR027417">
    <property type="entry name" value="P-loop_NTPase"/>
</dbReference>
<evidence type="ECO:0000256" key="2">
    <source>
        <dbReference type="ARBA" id="ARBA00022840"/>
    </source>
</evidence>
<dbReference type="PANTHER" id="PTHR13140">
    <property type="entry name" value="MYOSIN"/>
    <property type="match status" value="1"/>
</dbReference>
<keyword evidence="2" id="KW-0067">ATP-binding</keyword>
<dbReference type="PROSITE" id="PS51456">
    <property type="entry name" value="MYOSIN_MOTOR"/>
    <property type="match status" value="1"/>
</dbReference>
<feature type="domain" description="Myosin motor" evidence="5">
    <location>
        <begin position="1"/>
        <end position="196"/>
    </location>
</feature>
<keyword evidence="4" id="KW-0505">Motor protein</keyword>
<comment type="similarity">
    <text evidence="4">Belongs to the TRAFAC class myosin-kinesin ATPase superfamily. Myosin family.</text>
</comment>
<dbReference type="GO" id="GO:0005524">
    <property type="term" value="F:ATP binding"/>
    <property type="evidence" value="ECO:0007669"/>
    <property type="project" value="UniProtKB-KW"/>
</dbReference>
<dbReference type="EMBL" id="JBGBPQ010000011">
    <property type="protein sequence ID" value="KAL1515302.1"/>
    <property type="molecule type" value="Genomic_DNA"/>
</dbReference>
<keyword evidence="1" id="KW-0547">Nucleotide-binding</keyword>
<dbReference type="GO" id="GO:0051015">
    <property type="term" value="F:actin filament binding"/>
    <property type="evidence" value="ECO:0007669"/>
    <property type="project" value="TreeGrafter"/>
</dbReference>
<dbReference type="SUPFAM" id="SSF52540">
    <property type="entry name" value="P-loop containing nucleoside triphosphate hydrolases"/>
    <property type="match status" value="1"/>
</dbReference>
<evidence type="ECO:0000313" key="7">
    <source>
        <dbReference type="Proteomes" id="UP001515480"/>
    </source>
</evidence>
<keyword evidence="4" id="KW-0518">Myosin</keyword>
<dbReference type="GO" id="GO:0016020">
    <property type="term" value="C:membrane"/>
    <property type="evidence" value="ECO:0007669"/>
    <property type="project" value="TreeGrafter"/>
</dbReference>
<dbReference type="InterPro" id="IPR001609">
    <property type="entry name" value="Myosin_head_motor_dom-like"/>
</dbReference>
<evidence type="ECO:0000313" key="6">
    <source>
        <dbReference type="EMBL" id="KAL1515302.1"/>
    </source>
</evidence>
<keyword evidence="3 4" id="KW-0009">Actin-binding</keyword>
<sequence>MEEGASSFTYLRPADTNSEITSGVTQHDAQGLQEVALALKALGATSDELAAAWKVIGAILHLGNLRFTAESSDDDKAVLSVDGNPFLCELASLLGVDSIALANRLRSKTVVSGRGSNFLICYTTKQAVRQTLKSELDLYRSEGIPVPSINYDDNSACVELVGFRANGIAEARPNGIVWHLEDECAMPKPSDANLAP</sequence>
<comment type="caution">
    <text evidence="6">The sequence shown here is derived from an EMBL/GenBank/DDBJ whole genome shotgun (WGS) entry which is preliminary data.</text>
</comment>
<gene>
    <name evidence="6" type="ORF">AB1Y20_001934</name>
</gene>
<evidence type="ECO:0000256" key="1">
    <source>
        <dbReference type="ARBA" id="ARBA00022741"/>
    </source>
</evidence>
<dbReference type="GO" id="GO:0007015">
    <property type="term" value="P:actin filament organization"/>
    <property type="evidence" value="ECO:0007669"/>
    <property type="project" value="TreeGrafter"/>
</dbReference>
<dbReference type="PANTHER" id="PTHR13140:SF845">
    <property type="entry name" value="MYOSIN-LIKE PROTEIN"/>
    <property type="match status" value="1"/>
</dbReference>
<dbReference type="AlphaFoldDB" id="A0AB34J747"/>
<dbReference type="GO" id="GO:0016459">
    <property type="term" value="C:myosin complex"/>
    <property type="evidence" value="ECO:0007669"/>
    <property type="project" value="UniProtKB-KW"/>
</dbReference>
<evidence type="ECO:0000256" key="3">
    <source>
        <dbReference type="ARBA" id="ARBA00023203"/>
    </source>
</evidence>
<dbReference type="GO" id="GO:0000146">
    <property type="term" value="F:microfilament motor activity"/>
    <property type="evidence" value="ECO:0007669"/>
    <property type="project" value="TreeGrafter"/>
</dbReference>
<dbReference type="Gene3D" id="1.20.120.720">
    <property type="entry name" value="Myosin VI head, motor domain, U50 subdomain"/>
    <property type="match status" value="1"/>
</dbReference>
<name>A0AB34J747_PRYPA</name>
<comment type="caution">
    <text evidence="4">Lacks conserved residue(s) required for the propagation of feature annotation.</text>
</comment>
<dbReference type="Pfam" id="PF00063">
    <property type="entry name" value="Myosin_head"/>
    <property type="match status" value="1"/>
</dbReference>